<proteinExistence type="predicted"/>
<dbReference type="EMBL" id="FXYG01000002">
    <property type="protein sequence ID" value="SMX41797.1"/>
    <property type="molecule type" value="Genomic_DNA"/>
</dbReference>
<dbReference type="InterPro" id="IPR012863">
    <property type="entry name" value="DUF1636"/>
</dbReference>
<evidence type="ECO:0000313" key="1">
    <source>
        <dbReference type="EMBL" id="SMX41797.1"/>
    </source>
</evidence>
<dbReference type="RefSeq" id="WP_093963595.1">
    <property type="nucleotide sequence ID" value="NZ_FXYG01000002.1"/>
</dbReference>
<dbReference type="InterPro" id="IPR036249">
    <property type="entry name" value="Thioredoxin-like_sf"/>
</dbReference>
<sequence length="132" mass="13908">MNRQSTHHIAVCLSCRPKGAAVRPGPDLIGRLRAALAEDDGLTGFDVSGAACMAGCNRPCTVAYHAPGKAYYLFGGLTSEETGALVEFARLYQQLRDGWCNSVDRPAGLRYATLARIPAAMAASSEDADCAS</sequence>
<dbReference type="OrthoDB" id="8364077at2"/>
<keyword evidence="2" id="KW-1185">Reference proteome</keyword>
<evidence type="ECO:0000313" key="2">
    <source>
        <dbReference type="Proteomes" id="UP000202485"/>
    </source>
</evidence>
<gene>
    <name evidence="1" type="ORF">RUA8715_02101</name>
</gene>
<dbReference type="AlphaFoldDB" id="A0A238KGM1"/>
<dbReference type="Proteomes" id="UP000202485">
    <property type="component" value="Unassembled WGS sequence"/>
</dbReference>
<protein>
    <recommendedName>
        <fullName evidence="3">Metal-binding protein</fullName>
    </recommendedName>
</protein>
<evidence type="ECO:0008006" key="3">
    <source>
        <dbReference type="Google" id="ProtNLM"/>
    </source>
</evidence>
<dbReference type="Pfam" id="PF07845">
    <property type="entry name" value="DUF1636"/>
    <property type="match status" value="1"/>
</dbReference>
<organism evidence="1 2">
    <name type="scientific">Ruegeria arenilitoris</name>
    <dbReference type="NCBI Taxonomy" id="1173585"/>
    <lineage>
        <taxon>Bacteria</taxon>
        <taxon>Pseudomonadati</taxon>
        <taxon>Pseudomonadota</taxon>
        <taxon>Alphaproteobacteria</taxon>
        <taxon>Rhodobacterales</taxon>
        <taxon>Roseobacteraceae</taxon>
        <taxon>Ruegeria</taxon>
    </lineage>
</organism>
<accession>A0A238KGM1</accession>
<dbReference type="SUPFAM" id="SSF52833">
    <property type="entry name" value="Thioredoxin-like"/>
    <property type="match status" value="1"/>
</dbReference>
<reference evidence="2" key="1">
    <citation type="submission" date="2017-05" db="EMBL/GenBank/DDBJ databases">
        <authorList>
            <person name="Rodrigo-Torres L."/>
            <person name="Arahal R. D."/>
            <person name="Lucena T."/>
        </authorList>
    </citation>
    <scope>NUCLEOTIDE SEQUENCE [LARGE SCALE GENOMIC DNA]</scope>
    <source>
        <strain evidence="2">CECT 8715</strain>
    </source>
</reference>
<name>A0A238KGM1_9RHOB</name>